<dbReference type="EMBL" id="LR797270">
    <property type="protein sequence ID" value="CAB4197715.1"/>
    <property type="molecule type" value="Genomic_DNA"/>
</dbReference>
<organism evidence="2">
    <name type="scientific">uncultured Caudovirales phage</name>
    <dbReference type="NCBI Taxonomy" id="2100421"/>
    <lineage>
        <taxon>Viruses</taxon>
        <taxon>Duplodnaviria</taxon>
        <taxon>Heunggongvirae</taxon>
        <taxon>Uroviricota</taxon>
        <taxon>Caudoviricetes</taxon>
        <taxon>Peduoviridae</taxon>
        <taxon>Maltschvirus</taxon>
        <taxon>Maltschvirus maltsch</taxon>
    </lineage>
</organism>
<protein>
    <recommendedName>
        <fullName evidence="4">DNRLRE domain-containing protein</fullName>
    </recommendedName>
</protein>
<evidence type="ECO:0008006" key="4">
    <source>
        <dbReference type="Google" id="ProtNLM"/>
    </source>
</evidence>
<sequence>MFRIFYAEKDTTLYESLPTYNTGLDAVLQIGKQLGTDGASLLKSRSLIKFDVAEISASLATYGKTINDCKFMLQLYTTHAKNLPADYTVVAKLAAQNWINGTGYEAAYTADGATWDTPISGTAWISSSQNQQIGTSTLYISGSGAGGSWMFQSASMSSSLGLITSESFSYRTTDINMDVTNAVKIWMSGSGGASIPNYGFLLQMSDADEANDAITGTIRYFSRDTHTIYVPRLTMYFDNSAYTTGSLAPVDLESFVIYSAVKPQYKDNEIVKIRIYSRDKYPRKSPTNLFPTQTVNYLPNTTYYAVYDAATDEAIIPYNDIYNKVSCDSTSNYIYLDMNGFMPERYYRLEFKIKDGFTEQYIDDQIYFKVVR</sequence>
<proteinExistence type="predicted"/>
<evidence type="ECO:0000313" key="3">
    <source>
        <dbReference type="EMBL" id="CAB4197715.1"/>
    </source>
</evidence>
<reference evidence="2" key="1">
    <citation type="submission" date="2020-05" db="EMBL/GenBank/DDBJ databases">
        <authorList>
            <person name="Chiriac C."/>
            <person name="Salcher M."/>
            <person name="Ghai R."/>
            <person name="Kavagutti S V."/>
        </authorList>
    </citation>
    <scope>NUCLEOTIDE SEQUENCE</scope>
</reference>
<dbReference type="EMBL" id="LR796859">
    <property type="protein sequence ID" value="CAB4171043.1"/>
    <property type="molecule type" value="Genomic_DNA"/>
</dbReference>
<name>A0A6J5PHU9_9CAUD</name>
<accession>A0A6J5PHU9</accession>
<dbReference type="EMBL" id="LR796625">
    <property type="protein sequence ID" value="CAB4155182.1"/>
    <property type="molecule type" value="Genomic_DNA"/>
</dbReference>
<evidence type="ECO:0000313" key="2">
    <source>
        <dbReference type="EMBL" id="CAB4171043.1"/>
    </source>
</evidence>
<gene>
    <name evidence="3" type="ORF">UFOVP1307_27</name>
    <name evidence="1" type="ORF">UFOVP651_95</name>
    <name evidence="2" type="ORF">UFOVP902_174</name>
</gene>
<evidence type="ECO:0000313" key="1">
    <source>
        <dbReference type="EMBL" id="CAB4155182.1"/>
    </source>
</evidence>